<keyword evidence="4" id="KW-1185">Reference proteome</keyword>
<evidence type="ECO:0000256" key="1">
    <source>
        <dbReference type="SAM" id="Coils"/>
    </source>
</evidence>
<feature type="region of interest" description="Disordered" evidence="2">
    <location>
        <begin position="190"/>
        <end position="245"/>
    </location>
</feature>
<reference evidence="3" key="1">
    <citation type="journal article" date="2022" name="Viruses">
        <title>Isolation of novel Xanthomonas phages for the plant pathogens X. translucens and X. campestris.</title>
        <authorList>
            <person name="Erdrich S.H."/>
            <person name="Sharma V."/>
            <person name="Schurr U."/>
            <person name="Arsova B."/>
            <person name="Frunzke J."/>
        </authorList>
    </citation>
    <scope>NUCLEOTIDE SEQUENCE</scope>
</reference>
<proteinExistence type="predicted"/>
<dbReference type="Proteomes" id="UP001056608">
    <property type="component" value="Segment"/>
</dbReference>
<evidence type="ECO:0000313" key="4">
    <source>
        <dbReference type="Proteomes" id="UP001056608"/>
    </source>
</evidence>
<keyword evidence="1" id="KW-0175">Coiled coil</keyword>
<evidence type="ECO:0000313" key="3">
    <source>
        <dbReference type="EMBL" id="URA06924.1"/>
    </source>
</evidence>
<feature type="compositionally biased region" description="Low complexity" evidence="2">
    <location>
        <begin position="190"/>
        <end position="214"/>
    </location>
</feature>
<feature type="coiled-coil region" evidence="1">
    <location>
        <begin position="43"/>
        <end position="74"/>
    </location>
</feature>
<sequence length="245" mass="26621">MALARKITKEQFDKLADNIKFEYVADGDSYVLQTTGDEDIGPLKRANQRLKDQVETLERSNDDLAGKLERIEKNPARKQGDIDALERQWNKDKETAVSEVQTKLDKANGFIKTTLLENAAAALAEKISTSPAIIRPHIERRLTVDMDGDSPVVKVLDKDGKASTLTVDKLGEEFVANKDFSSIIRVTKASGGAATPSNGGAGNNNPAKPNGQQGTDQPVDLSKLSPQAMAEHIAAKKAEQQQQAQ</sequence>
<protein>
    <submittedName>
        <fullName evidence="3">Scaffold protein</fullName>
    </submittedName>
</protein>
<dbReference type="EMBL" id="ON189044">
    <property type="protein sequence ID" value="URA06924.1"/>
    <property type="molecule type" value="Genomic_DNA"/>
</dbReference>
<accession>A0A9E7E1Q6</accession>
<gene>
    <name evidence="3" type="ORF">Pfeifenkraut_BL30027</name>
</gene>
<name>A0A9E7E1Q6_9CAUD</name>
<evidence type="ECO:0000256" key="2">
    <source>
        <dbReference type="SAM" id="MobiDB-lite"/>
    </source>
</evidence>
<organism evidence="3 4">
    <name type="scientific">Xanthomonas phage Pfeifenkraut</name>
    <dbReference type="NCBI Taxonomy" id="2939132"/>
    <lineage>
        <taxon>Viruses</taxon>
        <taxon>Duplodnaviria</taxon>
        <taxon>Heunggongvirae</taxon>
        <taxon>Uroviricota</taxon>
        <taxon>Caudoviricetes</taxon>
        <taxon>Stanbaylleyvirinae</taxon>
        <taxon>Shirevirus</taxon>
        <taxon>Shirevirus pfeifenkraut</taxon>
    </lineage>
</organism>